<dbReference type="SUPFAM" id="SSF52172">
    <property type="entry name" value="CheY-like"/>
    <property type="match status" value="1"/>
</dbReference>
<dbReference type="GO" id="GO:0000155">
    <property type="term" value="F:phosphorelay sensor kinase activity"/>
    <property type="evidence" value="ECO:0007669"/>
    <property type="project" value="InterPro"/>
</dbReference>
<evidence type="ECO:0000256" key="4">
    <source>
        <dbReference type="ARBA" id="ARBA00023012"/>
    </source>
</evidence>
<dbReference type="Gene3D" id="3.30.565.10">
    <property type="entry name" value="Histidine kinase-like ATPase, C-terminal domain"/>
    <property type="match status" value="1"/>
</dbReference>
<proteinExistence type="predicted"/>
<accession>A0AA95H7H7</accession>
<feature type="transmembrane region" description="Helical" evidence="5">
    <location>
        <begin position="194"/>
        <end position="210"/>
    </location>
</feature>
<dbReference type="SMART" id="SM00388">
    <property type="entry name" value="HisKA"/>
    <property type="match status" value="1"/>
</dbReference>
<dbReference type="PRINTS" id="PR00344">
    <property type="entry name" value="BCTRLSENSOR"/>
</dbReference>
<evidence type="ECO:0000256" key="3">
    <source>
        <dbReference type="ARBA" id="ARBA00022553"/>
    </source>
</evidence>
<sequence length="720" mass="81507">MEDTQHSLTINDILASPYQQKFRQISESVPKLGHSKSTWWVKLNIYNIDNNNKYLLLNRNLGGEMTAYLQLGQELSQLQRIDALSYPSFTLHLPEDSHATVYLKIRNYYNVLTLPIKILNTESLFESYELNNFYMIALFSGLVVLTLYNFLLFIGEMKLGYLSLSIFTLSSIIIFIIDFNLFPSFFLLNYHSNYLYVLPFILMVASAFYYGSTIEPSQDRILTTICLYGARTALASILLIRLNPDLELVLYAATIILLPILIMTLTIKLWNGKQKLKPIFIAVVVLAASVIPNLCMRLELIDYNMQWLLISKLGVLLSVLILSYYQGQQTRMLREQRDIVTHINNAKDSFLATLSHELRTPMHAIIGVGSLMRETPLNAEQLHYLEKLDIAAVHMLSLVNELLDLSRATYVGIKLNRVTFNLENLLNQVQQISLVMARKKGITLAVNLQHANIDLYGDSKRIFQILNNLVNNAIKYTDVAGYVRLNHKLNLLSPSLVEVQFEIVDNGKGISDEQLKHLFEPFYSPHNEPLGIGLGLTISAKLVEAMGGELKVESTVNQGSRFYFSLRLPLCEASACGQANSHSLDPISTDGALANLRILLVDDDEINQFVGKKFLEKQGANVVIAEGGEMALIELDLQTFDIILLDISMPNMDGYMLTKHIRTHKLWRHIPIIAMTAHVTPGYRERCLASGMNDFIGKPFDMETLLDVIKRCLELPANVH</sequence>
<dbReference type="InterPro" id="IPR011622">
    <property type="entry name" value="7TMR_DISM_rcpt_extracell_dom2"/>
</dbReference>
<name>A0AA95H7H7_9GAMM</name>
<feature type="transmembrane region" description="Helical" evidence="5">
    <location>
        <begin position="248"/>
        <end position="267"/>
    </location>
</feature>
<dbReference type="KEGG" id="tdu:QJT80_00240"/>
<dbReference type="Pfam" id="PF07696">
    <property type="entry name" value="7TMR-DISMED2"/>
    <property type="match status" value="1"/>
</dbReference>
<keyword evidence="5" id="KW-0472">Membrane</keyword>
<feature type="transmembrane region" description="Helical" evidence="5">
    <location>
        <begin position="161"/>
        <end position="182"/>
    </location>
</feature>
<feature type="transmembrane region" description="Helical" evidence="5">
    <location>
        <begin position="222"/>
        <end position="242"/>
    </location>
</feature>
<dbReference type="InterPro" id="IPR011623">
    <property type="entry name" value="7TMR_DISM_rcpt_extracell_dom1"/>
</dbReference>
<keyword evidence="5" id="KW-0812">Transmembrane</keyword>
<keyword evidence="3" id="KW-0597">Phosphoprotein</keyword>
<feature type="transmembrane region" description="Helical" evidence="5">
    <location>
        <begin position="279"/>
        <end position="301"/>
    </location>
</feature>
<dbReference type="Pfam" id="PF07695">
    <property type="entry name" value="7TMR-DISM_7TM"/>
    <property type="match status" value="1"/>
</dbReference>
<dbReference type="PANTHER" id="PTHR45339">
    <property type="entry name" value="HYBRID SIGNAL TRANSDUCTION HISTIDINE KINASE J"/>
    <property type="match status" value="1"/>
</dbReference>
<dbReference type="InterPro" id="IPR001789">
    <property type="entry name" value="Sig_transdc_resp-reg_receiver"/>
</dbReference>
<dbReference type="EMBL" id="CP124755">
    <property type="protein sequence ID" value="WGZ90913.1"/>
    <property type="molecule type" value="Genomic_DNA"/>
</dbReference>
<dbReference type="Pfam" id="PF00072">
    <property type="entry name" value="Response_reg"/>
    <property type="match status" value="1"/>
</dbReference>
<gene>
    <name evidence="9" type="ORF">QJT80_00240</name>
</gene>
<dbReference type="Gene3D" id="1.10.287.130">
    <property type="match status" value="1"/>
</dbReference>
<dbReference type="CDD" id="cd17546">
    <property type="entry name" value="REC_hyHK_CKI1_RcsC-like"/>
    <property type="match status" value="1"/>
</dbReference>
<evidence type="ECO:0000256" key="2">
    <source>
        <dbReference type="ARBA" id="ARBA00012438"/>
    </source>
</evidence>
<dbReference type="SUPFAM" id="SSF55874">
    <property type="entry name" value="ATPase domain of HSP90 chaperone/DNA topoisomerase II/histidine kinase"/>
    <property type="match status" value="1"/>
</dbReference>
<dbReference type="Gene3D" id="2.60.40.2380">
    <property type="match status" value="1"/>
</dbReference>
<feature type="transmembrane region" description="Helical" evidence="5">
    <location>
        <begin position="307"/>
        <end position="325"/>
    </location>
</feature>
<feature type="domain" description="Response regulatory" evidence="8">
    <location>
        <begin position="596"/>
        <end position="709"/>
    </location>
</feature>
<organism evidence="9">
    <name type="scientific">Candidatus Thiocaldithrix dubininis</name>
    <dbReference type="NCBI Taxonomy" id="3080823"/>
    <lineage>
        <taxon>Bacteria</taxon>
        <taxon>Pseudomonadati</taxon>
        <taxon>Pseudomonadota</taxon>
        <taxon>Gammaproteobacteria</taxon>
        <taxon>Thiotrichales</taxon>
        <taxon>Thiotrichaceae</taxon>
        <taxon>Candidatus Thiocaldithrix</taxon>
    </lineage>
</organism>
<evidence type="ECO:0000256" key="1">
    <source>
        <dbReference type="ARBA" id="ARBA00000085"/>
    </source>
</evidence>
<dbReference type="SMART" id="SM00448">
    <property type="entry name" value="REC"/>
    <property type="match status" value="1"/>
</dbReference>
<dbReference type="SUPFAM" id="SSF47384">
    <property type="entry name" value="Homodimeric domain of signal transducing histidine kinase"/>
    <property type="match status" value="1"/>
</dbReference>
<dbReference type="Pfam" id="PF00512">
    <property type="entry name" value="HisKA"/>
    <property type="match status" value="1"/>
</dbReference>
<dbReference type="InterPro" id="IPR004358">
    <property type="entry name" value="Sig_transdc_His_kin-like_C"/>
</dbReference>
<dbReference type="InterPro" id="IPR036097">
    <property type="entry name" value="HisK_dim/P_sf"/>
</dbReference>
<keyword evidence="4" id="KW-0902">Two-component regulatory system</keyword>
<comment type="catalytic activity">
    <reaction evidence="1">
        <text>ATP + protein L-histidine = ADP + protein N-phospho-L-histidine.</text>
        <dbReference type="EC" id="2.7.13.3"/>
    </reaction>
</comment>
<dbReference type="SMART" id="SM00387">
    <property type="entry name" value="HATPase_c"/>
    <property type="match status" value="1"/>
</dbReference>
<dbReference type="CDD" id="cd00082">
    <property type="entry name" value="HisKA"/>
    <property type="match status" value="1"/>
</dbReference>
<evidence type="ECO:0000313" key="9">
    <source>
        <dbReference type="EMBL" id="WGZ90913.1"/>
    </source>
</evidence>
<dbReference type="InterPro" id="IPR003661">
    <property type="entry name" value="HisK_dim/P_dom"/>
</dbReference>
<evidence type="ECO:0000259" key="8">
    <source>
        <dbReference type="SMART" id="SM00448"/>
    </source>
</evidence>
<keyword evidence="5" id="KW-1133">Transmembrane helix</keyword>
<evidence type="ECO:0000259" key="7">
    <source>
        <dbReference type="SMART" id="SM00388"/>
    </source>
</evidence>
<dbReference type="InterPro" id="IPR036890">
    <property type="entry name" value="HATPase_C_sf"/>
</dbReference>
<dbReference type="Gene3D" id="3.40.50.2300">
    <property type="match status" value="1"/>
</dbReference>
<feature type="domain" description="Signal transduction histidine kinase dimerisation/phosphoacceptor" evidence="7">
    <location>
        <begin position="346"/>
        <end position="411"/>
    </location>
</feature>
<dbReference type="InterPro" id="IPR003594">
    <property type="entry name" value="HATPase_dom"/>
</dbReference>
<feature type="transmembrane region" description="Helical" evidence="5">
    <location>
        <begin position="133"/>
        <end position="154"/>
    </location>
</feature>
<dbReference type="InterPro" id="IPR011006">
    <property type="entry name" value="CheY-like_superfamily"/>
</dbReference>
<evidence type="ECO:0000259" key="6">
    <source>
        <dbReference type="SMART" id="SM00387"/>
    </source>
</evidence>
<protein>
    <recommendedName>
        <fullName evidence="2">histidine kinase</fullName>
        <ecNumber evidence="2">2.7.13.3</ecNumber>
    </recommendedName>
</protein>
<dbReference type="AlphaFoldDB" id="A0AA95H7H7"/>
<reference evidence="9" key="1">
    <citation type="journal article" date="2023" name="Int. J. Mol. Sci.">
        <title>Metagenomics Revealed a New Genus 'Candidatus Thiocaldithrix dubininis' gen. nov., sp. nov. and a New Species 'Candidatus Thiothrix putei' sp. nov. in the Family Thiotrichaceae, Some Members of Which Have Traits of Both Na+- and H+-Motive Energetics.</title>
        <authorList>
            <person name="Ravin N.V."/>
            <person name="Muntyan M.S."/>
            <person name="Smolyakov D.D."/>
            <person name="Rudenko T.S."/>
            <person name="Beletsky A.V."/>
            <person name="Mardanov A.V."/>
            <person name="Grabovich M.Y."/>
        </authorList>
    </citation>
    <scope>NUCLEOTIDE SEQUENCE</scope>
    <source>
        <strain evidence="9">GKL-01</strain>
    </source>
</reference>
<dbReference type="Proteomes" id="UP001300672">
    <property type="component" value="Chromosome"/>
</dbReference>
<dbReference type="PANTHER" id="PTHR45339:SF1">
    <property type="entry name" value="HYBRID SIGNAL TRANSDUCTION HISTIDINE KINASE J"/>
    <property type="match status" value="1"/>
</dbReference>
<reference evidence="9" key="2">
    <citation type="submission" date="2023-04" db="EMBL/GenBank/DDBJ databases">
        <authorList>
            <person name="Beletskiy A.V."/>
            <person name="Mardanov A.V."/>
            <person name="Ravin N.V."/>
        </authorList>
    </citation>
    <scope>NUCLEOTIDE SEQUENCE</scope>
    <source>
        <strain evidence="9">GKL-01</strain>
    </source>
</reference>
<dbReference type="EC" id="2.7.13.3" evidence="2"/>
<dbReference type="Pfam" id="PF02518">
    <property type="entry name" value="HATPase_c"/>
    <property type="match status" value="1"/>
</dbReference>
<feature type="domain" description="Histidine kinase/HSP90-like ATPase" evidence="6">
    <location>
        <begin position="457"/>
        <end position="570"/>
    </location>
</feature>
<evidence type="ECO:0000256" key="5">
    <source>
        <dbReference type="SAM" id="Phobius"/>
    </source>
</evidence>